<evidence type="ECO:0000256" key="5">
    <source>
        <dbReference type="SAM" id="MobiDB-lite"/>
    </source>
</evidence>
<dbReference type="EMBL" id="UGMS01000001">
    <property type="protein sequence ID" value="STV79554.1"/>
    <property type="molecule type" value="Genomic_DNA"/>
</dbReference>
<dbReference type="InterPro" id="IPR032466">
    <property type="entry name" value="Metal_Hydrolase"/>
</dbReference>
<evidence type="ECO:0000256" key="4">
    <source>
        <dbReference type="ARBA" id="ARBA00022833"/>
    </source>
</evidence>
<dbReference type="Gene3D" id="2.30.40.10">
    <property type="entry name" value="Urease, subunit C, domain 1"/>
    <property type="match status" value="1"/>
</dbReference>
<dbReference type="PANTHER" id="PTHR11271:SF48">
    <property type="entry name" value="AMIDOHYDROLASE-RELATED DOMAIN-CONTAINING PROTEIN"/>
    <property type="match status" value="1"/>
</dbReference>
<dbReference type="SUPFAM" id="SSF51556">
    <property type="entry name" value="Metallo-dependent hydrolases"/>
    <property type="match status" value="1"/>
</dbReference>
<evidence type="ECO:0000256" key="2">
    <source>
        <dbReference type="ARBA" id="ARBA00022723"/>
    </source>
</evidence>
<feature type="compositionally biased region" description="Basic residues" evidence="5">
    <location>
        <begin position="98"/>
        <end position="109"/>
    </location>
</feature>
<dbReference type="GO" id="GO:0046872">
    <property type="term" value="F:metal ion binding"/>
    <property type="evidence" value="ECO:0007669"/>
    <property type="project" value="UniProtKB-KW"/>
</dbReference>
<dbReference type="GO" id="GO:0005829">
    <property type="term" value="C:cytosol"/>
    <property type="evidence" value="ECO:0007669"/>
    <property type="project" value="TreeGrafter"/>
</dbReference>
<gene>
    <name evidence="6" type="ORF">NCTC11685_02757</name>
</gene>
<keyword evidence="2" id="KW-0479">Metal-binding</keyword>
<evidence type="ECO:0000313" key="7">
    <source>
        <dbReference type="Proteomes" id="UP000254863"/>
    </source>
</evidence>
<dbReference type="Proteomes" id="UP000254863">
    <property type="component" value="Unassembled WGS sequence"/>
</dbReference>
<sequence length="169" mass="18616">MEWLYNHLPVDSRWCLIHATHLTPPETMKIATSGAVAGLCLTTEANLGDGIFPGPQYLEHNGVWGIGSDSHISVSVSEDLRWFEYGQRLNSPAPQPAHRPRRASRRQRSVSRALRGGARALGQNIGQLSVGYRAIWSYWIARIPLSPAQKTRCCSTAGSSPAHLIPLPR</sequence>
<reference evidence="6 7" key="1">
    <citation type="submission" date="2018-06" db="EMBL/GenBank/DDBJ databases">
        <authorList>
            <consortium name="Pathogen Informatics"/>
            <person name="Doyle S."/>
        </authorList>
    </citation>
    <scope>NUCLEOTIDE SEQUENCE [LARGE SCALE GENOMIC DNA]</scope>
    <source>
        <strain evidence="6 7">NCTC11685</strain>
    </source>
</reference>
<accession>A0A7H4N6S2</accession>
<comment type="cofactor">
    <cofactor evidence="1">
        <name>Zn(2+)</name>
        <dbReference type="ChEBI" id="CHEBI:29105"/>
    </cofactor>
</comment>
<dbReference type="GO" id="GO:0019239">
    <property type="term" value="F:deaminase activity"/>
    <property type="evidence" value="ECO:0007669"/>
    <property type="project" value="TreeGrafter"/>
</dbReference>
<protein>
    <submittedName>
        <fullName evidence="6">Formiminoglutamic iminohydrolase</fullName>
    </submittedName>
</protein>
<feature type="region of interest" description="Disordered" evidence="5">
    <location>
        <begin position="91"/>
        <end position="112"/>
    </location>
</feature>
<organism evidence="6 7">
    <name type="scientific">Klebsiella michiganensis</name>
    <dbReference type="NCBI Taxonomy" id="1134687"/>
    <lineage>
        <taxon>Bacteria</taxon>
        <taxon>Pseudomonadati</taxon>
        <taxon>Pseudomonadota</taxon>
        <taxon>Gammaproteobacteria</taxon>
        <taxon>Enterobacterales</taxon>
        <taxon>Enterobacteriaceae</taxon>
        <taxon>Klebsiella/Raoultella group</taxon>
        <taxon>Klebsiella</taxon>
    </lineage>
</organism>
<evidence type="ECO:0000256" key="1">
    <source>
        <dbReference type="ARBA" id="ARBA00001947"/>
    </source>
</evidence>
<comment type="caution">
    <text evidence="6">The sequence shown here is derived from an EMBL/GenBank/DDBJ whole genome shotgun (WGS) entry which is preliminary data.</text>
</comment>
<dbReference type="AlphaFoldDB" id="A0A7H4N6S2"/>
<keyword evidence="4" id="KW-0862">Zinc</keyword>
<keyword evidence="3 6" id="KW-0378">Hydrolase</keyword>
<dbReference type="PANTHER" id="PTHR11271">
    <property type="entry name" value="GUANINE DEAMINASE"/>
    <property type="match status" value="1"/>
</dbReference>
<name>A0A7H4N6S2_9ENTR</name>
<proteinExistence type="predicted"/>
<dbReference type="Gene3D" id="3.20.20.140">
    <property type="entry name" value="Metal-dependent hydrolases"/>
    <property type="match status" value="1"/>
</dbReference>
<dbReference type="InterPro" id="IPR051607">
    <property type="entry name" value="Metallo-dep_hydrolases"/>
</dbReference>
<evidence type="ECO:0000256" key="3">
    <source>
        <dbReference type="ARBA" id="ARBA00022801"/>
    </source>
</evidence>
<evidence type="ECO:0000313" key="6">
    <source>
        <dbReference type="EMBL" id="STV79554.1"/>
    </source>
</evidence>
<dbReference type="InterPro" id="IPR011059">
    <property type="entry name" value="Metal-dep_hydrolase_composite"/>
</dbReference>